<evidence type="ECO:0000256" key="3">
    <source>
        <dbReference type="ARBA" id="ARBA00018111"/>
    </source>
</evidence>
<comment type="caution">
    <text evidence="6">The sequence shown here is derived from an EMBL/GenBank/DDBJ whole genome shotgun (WGS) entry which is preliminary data.</text>
</comment>
<dbReference type="PANTHER" id="PTHR33602">
    <property type="entry name" value="REGULATORY PROTEIN RECX FAMILY PROTEIN"/>
    <property type="match status" value="1"/>
</dbReference>
<keyword evidence="4" id="KW-0963">Cytoplasm</keyword>
<protein>
    <recommendedName>
        <fullName evidence="3">Regulatory protein RecX</fullName>
    </recommendedName>
</protein>
<gene>
    <name evidence="6" type="ORF">A2Y75_04300</name>
</gene>
<dbReference type="InterPro" id="IPR036388">
    <property type="entry name" value="WH-like_DNA-bd_sf"/>
</dbReference>
<dbReference type="EMBL" id="MELK01000050">
    <property type="protein sequence ID" value="OFW55949.1"/>
    <property type="molecule type" value="Genomic_DNA"/>
</dbReference>
<organism evidence="6 7">
    <name type="scientific">Candidatus Solincola sediminis</name>
    <dbReference type="NCBI Taxonomy" id="1797199"/>
    <lineage>
        <taxon>Bacteria</taxon>
        <taxon>Bacillati</taxon>
        <taxon>Actinomycetota</taxon>
        <taxon>Candidatus Geothermincolia</taxon>
        <taxon>Candidatus Geothermincolales</taxon>
        <taxon>Candidatus Geothermincolaceae</taxon>
        <taxon>Candidatus Solincola</taxon>
    </lineage>
</organism>
<reference evidence="6 7" key="1">
    <citation type="journal article" date="2016" name="Nat. Commun.">
        <title>Thousands of microbial genomes shed light on interconnected biogeochemical processes in an aquifer system.</title>
        <authorList>
            <person name="Anantharaman K."/>
            <person name="Brown C.T."/>
            <person name="Hug L.A."/>
            <person name="Sharon I."/>
            <person name="Castelle C.J."/>
            <person name="Probst A.J."/>
            <person name="Thomas B.C."/>
            <person name="Singh A."/>
            <person name="Wilkins M.J."/>
            <person name="Karaoz U."/>
            <person name="Brodie E.L."/>
            <person name="Williams K.H."/>
            <person name="Hubbard S.S."/>
            <person name="Banfield J.F."/>
        </authorList>
    </citation>
    <scope>NUCLEOTIDE SEQUENCE [LARGE SCALE GENOMIC DNA]</scope>
</reference>
<dbReference type="GO" id="GO:0005737">
    <property type="term" value="C:cytoplasm"/>
    <property type="evidence" value="ECO:0007669"/>
    <property type="project" value="UniProtKB-SubCell"/>
</dbReference>
<evidence type="ECO:0000313" key="6">
    <source>
        <dbReference type="EMBL" id="OFW55949.1"/>
    </source>
</evidence>
<proteinExistence type="inferred from homology"/>
<comment type="similarity">
    <text evidence="2">Belongs to the RecX family.</text>
</comment>
<evidence type="ECO:0000313" key="7">
    <source>
        <dbReference type="Proteomes" id="UP000177876"/>
    </source>
</evidence>
<feature type="domain" description="RecX second three-helical" evidence="5">
    <location>
        <begin position="39"/>
        <end position="79"/>
    </location>
</feature>
<dbReference type="GO" id="GO:0006282">
    <property type="term" value="P:regulation of DNA repair"/>
    <property type="evidence" value="ECO:0007669"/>
    <property type="project" value="InterPro"/>
</dbReference>
<dbReference type="Proteomes" id="UP000177876">
    <property type="component" value="Unassembled WGS sequence"/>
</dbReference>
<dbReference type="AlphaFoldDB" id="A0A1F2WGG4"/>
<dbReference type="Pfam" id="PF02631">
    <property type="entry name" value="RecX_HTH2"/>
    <property type="match status" value="1"/>
</dbReference>
<dbReference type="STRING" id="1797197.A2Y75_04300"/>
<dbReference type="InterPro" id="IPR003783">
    <property type="entry name" value="Regulatory_RecX"/>
</dbReference>
<name>A0A1F2WGG4_9ACTN</name>
<dbReference type="PANTHER" id="PTHR33602:SF1">
    <property type="entry name" value="REGULATORY PROTEIN RECX FAMILY PROTEIN"/>
    <property type="match status" value="1"/>
</dbReference>
<comment type="subcellular location">
    <subcellularLocation>
        <location evidence="1">Cytoplasm</location>
    </subcellularLocation>
</comment>
<evidence type="ECO:0000259" key="5">
    <source>
        <dbReference type="Pfam" id="PF02631"/>
    </source>
</evidence>
<sequence length="149" mass="17054">MALRSQSIMEIQSDLSAKGFKNDTISQVINELLNRNLLDDEALARDVVLSGQRMNRGRSRIYADLRKRGLARNLAEESLAEFYSDEMERESIIHLIEKSKMLDSPSLDESQLNKITRKISGKGFPPWLARDLLREMTCDEGEHKGDEFP</sequence>
<evidence type="ECO:0000256" key="1">
    <source>
        <dbReference type="ARBA" id="ARBA00004496"/>
    </source>
</evidence>
<dbReference type="Gene3D" id="1.10.10.10">
    <property type="entry name" value="Winged helix-like DNA-binding domain superfamily/Winged helix DNA-binding domain"/>
    <property type="match status" value="1"/>
</dbReference>
<evidence type="ECO:0000256" key="2">
    <source>
        <dbReference type="ARBA" id="ARBA00009695"/>
    </source>
</evidence>
<accession>A0A1F2WGG4</accession>
<dbReference type="InterPro" id="IPR053924">
    <property type="entry name" value="RecX_HTH_2nd"/>
</dbReference>
<evidence type="ECO:0000256" key="4">
    <source>
        <dbReference type="ARBA" id="ARBA00022490"/>
    </source>
</evidence>